<evidence type="ECO:0000313" key="18">
    <source>
        <dbReference type="Proteomes" id="UP000235965"/>
    </source>
</evidence>
<dbReference type="STRING" id="105785.A0A2J7PGL1"/>
<dbReference type="InterPro" id="IPR000719">
    <property type="entry name" value="Prot_kinase_dom"/>
</dbReference>
<comment type="catalytic activity">
    <reaction evidence="8 14">
        <text>L-seryl-[protein] + ATP = O-phospho-L-seryl-[protein] + ADP + H(+)</text>
        <dbReference type="Rhea" id="RHEA:17989"/>
        <dbReference type="Rhea" id="RHEA-COMP:9863"/>
        <dbReference type="Rhea" id="RHEA-COMP:11604"/>
        <dbReference type="ChEBI" id="CHEBI:15378"/>
        <dbReference type="ChEBI" id="CHEBI:29999"/>
        <dbReference type="ChEBI" id="CHEBI:30616"/>
        <dbReference type="ChEBI" id="CHEBI:83421"/>
        <dbReference type="ChEBI" id="CHEBI:456216"/>
        <dbReference type="EC" id="2.7.11.1"/>
    </reaction>
</comment>
<evidence type="ECO:0000256" key="8">
    <source>
        <dbReference type="ARBA" id="ARBA00048679"/>
    </source>
</evidence>
<dbReference type="SUPFAM" id="SSF56112">
    <property type="entry name" value="Protein kinase-like (PK-like)"/>
    <property type="match status" value="1"/>
</dbReference>
<evidence type="ECO:0000256" key="7">
    <source>
        <dbReference type="ARBA" id="ARBA00047899"/>
    </source>
</evidence>
<evidence type="ECO:0000256" key="6">
    <source>
        <dbReference type="ARBA" id="ARBA00022840"/>
    </source>
</evidence>
<evidence type="ECO:0000259" key="16">
    <source>
        <dbReference type="PROSITE" id="PS50011"/>
    </source>
</evidence>
<dbReference type="PROSITE" id="PS50011">
    <property type="entry name" value="PROTEIN_KINASE_DOM"/>
    <property type="match status" value="1"/>
</dbReference>
<evidence type="ECO:0000256" key="11">
    <source>
        <dbReference type="PIRSR" id="PIRSR630616-3"/>
    </source>
</evidence>
<dbReference type="GO" id="GO:0030261">
    <property type="term" value="P:chromosome condensation"/>
    <property type="evidence" value="ECO:0007669"/>
    <property type="project" value="UniProtKB-ARBA"/>
</dbReference>
<keyword evidence="5 14" id="KW-0418">Kinase</keyword>
<dbReference type="InterPro" id="IPR017441">
    <property type="entry name" value="Protein_kinase_ATP_BS"/>
</dbReference>
<dbReference type="GO" id="GO:0004674">
    <property type="term" value="F:protein serine/threonine kinase activity"/>
    <property type="evidence" value="ECO:0007669"/>
    <property type="project" value="UniProtKB-KW"/>
</dbReference>
<accession>A0A2J7PGL1</accession>
<keyword evidence="18" id="KW-1185">Reference proteome</keyword>
<dbReference type="Gene3D" id="1.10.510.10">
    <property type="entry name" value="Transferase(Phosphotransferase) domain 1"/>
    <property type="match status" value="1"/>
</dbReference>
<feature type="region of interest" description="Disordered" evidence="15">
    <location>
        <begin position="1"/>
        <end position="34"/>
    </location>
</feature>
<feature type="binding site" evidence="10">
    <location>
        <position position="151"/>
    </location>
    <ligand>
        <name>ATP</name>
        <dbReference type="ChEBI" id="CHEBI:30616"/>
    </ligand>
</feature>
<evidence type="ECO:0000256" key="5">
    <source>
        <dbReference type="ARBA" id="ARBA00022777"/>
    </source>
</evidence>
<evidence type="ECO:0000256" key="9">
    <source>
        <dbReference type="PIRSR" id="PIRSR630616-1"/>
    </source>
</evidence>
<organism evidence="17 18">
    <name type="scientific">Cryptotermes secundus</name>
    <dbReference type="NCBI Taxonomy" id="105785"/>
    <lineage>
        <taxon>Eukaryota</taxon>
        <taxon>Metazoa</taxon>
        <taxon>Ecdysozoa</taxon>
        <taxon>Arthropoda</taxon>
        <taxon>Hexapoda</taxon>
        <taxon>Insecta</taxon>
        <taxon>Pterygota</taxon>
        <taxon>Neoptera</taxon>
        <taxon>Polyneoptera</taxon>
        <taxon>Dictyoptera</taxon>
        <taxon>Blattodea</taxon>
        <taxon>Blattoidea</taxon>
        <taxon>Termitoidae</taxon>
        <taxon>Kalotermitidae</taxon>
        <taxon>Cryptotermitinae</taxon>
        <taxon>Cryptotermes</taxon>
    </lineage>
</organism>
<feature type="cross-link" description="Glycyl lysine isopeptide (Lys-Gly) (interchain with G-Cter in SUMO2)" evidence="11">
    <location>
        <position position="268"/>
    </location>
</feature>
<dbReference type="GO" id="GO:0006325">
    <property type="term" value="P:chromatin organization"/>
    <property type="evidence" value="ECO:0007669"/>
    <property type="project" value="UniProtKB-ARBA"/>
</dbReference>
<keyword evidence="6 10" id="KW-0067">ATP-binding</keyword>
<dbReference type="Proteomes" id="UP000235965">
    <property type="component" value="Unassembled WGS sequence"/>
</dbReference>
<dbReference type="InterPro" id="IPR008271">
    <property type="entry name" value="Ser/Thr_kinase_AS"/>
</dbReference>
<evidence type="ECO:0000313" key="17">
    <source>
        <dbReference type="EMBL" id="PNF15460.1"/>
    </source>
</evidence>
<name>A0A2J7PGL1_9NEOP</name>
<feature type="binding site" evidence="10">
    <location>
        <begin position="270"/>
        <end position="271"/>
    </location>
    <ligand>
        <name>ATP</name>
        <dbReference type="ChEBI" id="CHEBI:30616"/>
    </ligand>
</feature>
<dbReference type="EC" id="2.7.11.1" evidence="14"/>
<dbReference type="FunCoup" id="A0A2J7PGL1">
    <property type="interactions" value="450"/>
</dbReference>
<feature type="binding site" evidence="10">
    <location>
        <begin position="219"/>
        <end position="221"/>
    </location>
    <ligand>
        <name>ATP</name>
        <dbReference type="ChEBI" id="CHEBI:30616"/>
    </ligand>
</feature>
<comment type="caution">
    <text evidence="17">The sequence shown here is derived from an EMBL/GenBank/DDBJ whole genome shotgun (WGS) entry which is preliminary data.</text>
</comment>
<proteinExistence type="inferred from homology"/>
<dbReference type="InterPro" id="IPR030616">
    <property type="entry name" value="Aur-like"/>
</dbReference>
<dbReference type="GO" id="GO:0030496">
    <property type="term" value="C:midbody"/>
    <property type="evidence" value="ECO:0007669"/>
    <property type="project" value="UniProtKB-SubCell"/>
</dbReference>
<gene>
    <name evidence="17" type="primary">aurka-a_1</name>
    <name evidence="17" type="ORF">B7P43_G17763</name>
</gene>
<evidence type="ECO:0000256" key="2">
    <source>
        <dbReference type="ARBA" id="ARBA00022527"/>
    </source>
</evidence>
<keyword evidence="3 14" id="KW-0808">Transferase</keyword>
<protein>
    <recommendedName>
        <fullName evidence="14">Aurora kinase</fullName>
        <ecNumber evidence="14">2.7.11.1</ecNumber>
    </recommendedName>
</protein>
<dbReference type="EMBL" id="NEVH01025212">
    <property type="protein sequence ID" value="PNF15460.1"/>
    <property type="molecule type" value="Genomic_DNA"/>
</dbReference>
<dbReference type="OrthoDB" id="377346at2759"/>
<dbReference type="AlphaFoldDB" id="A0A2J7PGL1"/>
<keyword evidence="2 13" id="KW-0723">Serine/threonine-protein kinase</keyword>
<sequence>MSNKENKSQPKTAKVPCAKLILNKQHPPAKSTKGATKPIYARNVIQGVAHTQKHVLQPKENLKQPALPRDNVPSVIVNQVSKPLEVLSSNTNIQLNQVSTQVNSNIKPLNLQETVVVGSNTCSKKEVQEQDDRRKWTLADFDIGRALGKGKFGNVYLAREKKSKFIIALKVLFKSQIQKANVEHQLKREIEIQSHLRHPNILRMYGYFHDDSRVYMILEFAPNGELFKELQAQPNKRFTEERTAKYIAQIADALRYCHGKKVIHRDIKPENLLLGHKGEIKIADFGWSVHSPSSRRDTLCGTLDYLPPEMVQGQPHDEKVDLWSLGVLCYECLVGKPPFEAATYEETYRRIGRAKYSFPPHVSEGARDLIRKLLVTNPSLRLPLNNVLSHEWITNSAVCKAESTAVSSGCTQKPAV</sequence>
<dbReference type="CDD" id="cd14007">
    <property type="entry name" value="STKc_Aurora"/>
    <property type="match status" value="1"/>
</dbReference>
<evidence type="ECO:0000256" key="1">
    <source>
        <dbReference type="ARBA" id="ARBA00004214"/>
    </source>
</evidence>
<dbReference type="PROSITE" id="PS00107">
    <property type="entry name" value="PROTEIN_KINASE_ATP"/>
    <property type="match status" value="1"/>
</dbReference>
<evidence type="ECO:0000256" key="15">
    <source>
        <dbReference type="SAM" id="MobiDB-lite"/>
    </source>
</evidence>
<feature type="active site" description="Proton acceptor" evidence="9">
    <location>
        <position position="266"/>
    </location>
</feature>
<dbReference type="InterPro" id="IPR011009">
    <property type="entry name" value="Kinase-like_dom_sf"/>
</dbReference>
<dbReference type="Pfam" id="PF00069">
    <property type="entry name" value="Pkinase"/>
    <property type="match status" value="1"/>
</dbReference>
<dbReference type="PANTHER" id="PTHR24350">
    <property type="entry name" value="SERINE/THREONINE-PROTEIN KINASE IAL-RELATED"/>
    <property type="match status" value="1"/>
</dbReference>
<feature type="binding site" evidence="10">
    <location>
        <position position="284"/>
    </location>
    <ligand>
        <name>ATP</name>
        <dbReference type="ChEBI" id="CHEBI:30616"/>
    </ligand>
</feature>
<dbReference type="PROSITE" id="PS00108">
    <property type="entry name" value="PROTEIN_KINASE_ST"/>
    <property type="match status" value="1"/>
</dbReference>
<dbReference type="FunFam" id="3.30.200.20:FF:000042">
    <property type="entry name" value="Aurora kinase A"/>
    <property type="match status" value="1"/>
</dbReference>
<comment type="similarity">
    <text evidence="14">Belongs to the protein kinase superfamily. Ser/Thr protein kinase family. Aurora subfamily.</text>
</comment>
<evidence type="ECO:0000256" key="10">
    <source>
        <dbReference type="PIRSR" id="PIRSR630616-2"/>
    </source>
</evidence>
<dbReference type="EMBL" id="NEVH01025212">
    <property type="protein sequence ID" value="PNF15458.1"/>
    <property type="molecule type" value="Genomic_DNA"/>
</dbReference>
<comment type="catalytic activity">
    <reaction evidence="7 14">
        <text>L-threonyl-[protein] + ATP = O-phospho-L-threonyl-[protein] + ADP + H(+)</text>
        <dbReference type="Rhea" id="RHEA:46608"/>
        <dbReference type="Rhea" id="RHEA-COMP:11060"/>
        <dbReference type="Rhea" id="RHEA-COMP:11605"/>
        <dbReference type="ChEBI" id="CHEBI:15378"/>
        <dbReference type="ChEBI" id="CHEBI:30013"/>
        <dbReference type="ChEBI" id="CHEBI:30616"/>
        <dbReference type="ChEBI" id="CHEBI:61977"/>
        <dbReference type="ChEBI" id="CHEBI:456216"/>
        <dbReference type="EC" id="2.7.11.1"/>
    </reaction>
</comment>
<dbReference type="FunFam" id="1.10.510.10:FF:000235">
    <property type="entry name" value="Serine/threonine-protein kinase ark1"/>
    <property type="match status" value="1"/>
</dbReference>
<dbReference type="SMART" id="SM00220">
    <property type="entry name" value="S_TKc"/>
    <property type="match status" value="1"/>
</dbReference>
<dbReference type="GO" id="GO:0000070">
    <property type="term" value="P:mitotic sister chromatid segregation"/>
    <property type="evidence" value="ECO:0007669"/>
    <property type="project" value="UniProtKB-ARBA"/>
</dbReference>
<keyword evidence="4 10" id="KW-0547">Nucleotide-binding</keyword>
<feature type="domain" description="Protein kinase" evidence="16">
    <location>
        <begin position="141"/>
        <end position="393"/>
    </location>
</feature>
<evidence type="ECO:0000256" key="13">
    <source>
        <dbReference type="RuleBase" id="RU000304"/>
    </source>
</evidence>
<evidence type="ECO:0000256" key="14">
    <source>
        <dbReference type="RuleBase" id="RU367134"/>
    </source>
</evidence>
<dbReference type="GO" id="GO:0005524">
    <property type="term" value="F:ATP binding"/>
    <property type="evidence" value="ECO:0007669"/>
    <property type="project" value="UniProtKB-UniRule"/>
</dbReference>
<comment type="subcellular location">
    <subcellularLocation>
        <location evidence="1">Midbody</location>
    </subcellularLocation>
</comment>
<feature type="binding site" evidence="10 12">
    <location>
        <position position="170"/>
    </location>
    <ligand>
        <name>ATP</name>
        <dbReference type="ChEBI" id="CHEBI:30616"/>
    </ligand>
</feature>
<dbReference type="Gene3D" id="3.30.200.20">
    <property type="entry name" value="Phosphorylase Kinase, domain 1"/>
    <property type="match status" value="1"/>
</dbReference>
<dbReference type="GO" id="GO:0032506">
    <property type="term" value="P:cytokinetic process"/>
    <property type="evidence" value="ECO:0007669"/>
    <property type="project" value="UniProtKB-ARBA"/>
</dbReference>
<dbReference type="InParanoid" id="A0A2J7PGL1"/>
<evidence type="ECO:0000256" key="3">
    <source>
        <dbReference type="ARBA" id="ARBA00022679"/>
    </source>
</evidence>
<reference evidence="17 18" key="1">
    <citation type="submission" date="2017-12" db="EMBL/GenBank/DDBJ databases">
        <title>Hemimetabolous genomes reveal molecular basis of termite eusociality.</title>
        <authorList>
            <person name="Harrison M.C."/>
            <person name="Jongepier E."/>
            <person name="Robertson H.M."/>
            <person name="Arning N."/>
            <person name="Bitard-Feildel T."/>
            <person name="Chao H."/>
            <person name="Childers C.P."/>
            <person name="Dinh H."/>
            <person name="Doddapaneni H."/>
            <person name="Dugan S."/>
            <person name="Gowin J."/>
            <person name="Greiner C."/>
            <person name="Han Y."/>
            <person name="Hu H."/>
            <person name="Hughes D.S.T."/>
            <person name="Huylmans A.-K."/>
            <person name="Kemena C."/>
            <person name="Kremer L.P.M."/>
            <person name="Lee S.L."/>
            <person name="Lopez-Ezquerra A."/>
            <person name="Mallet L."/>
            <person name="Monroy-Kuhn J.M."/>
            <person name="Moser A."/>
            <person name="Murali S.C."/>
            <person name="Muzny D.M."/>
            <person name="Otani S."/>
            <person name="Piulachs M.-D."/>
            <person name="Poelchau M."/>
            <person name="Qu J."/>
            <person name="Schaub F."/>
            <person name="Wada-Katsumata A."/>
            <person name="Worley K.C."/>
            <person name="Xie Q."/>
            <person name="Ylla G."/>
            <person name="Poulsen M."/>
            <person name="Gibbs R.A."/>
            <person name="Schal C."/>
            <person name="Richards S."/>
            <person name="Belles X."/>
            <person name="Korb J."/>
            <person name="Bornberg-Bauer E."/>
        </authorList>
    </citation>
    <scope>NUCLEOTIDE SEQUENCE [LARGE SCALE GENOMIC DNA]</scope>
    <source>
        <tissue evidence="17">Whole body</tissue>
    </source>
</reference>
<evidence type="ECO:0000256" key="4">
    <source>
        <dbReference type="ARBA" id="ARBA00022741"/>
    </source>
</evidence>
<evidence type="ECO:0000256" key="12">
    <source>
        <dbReference type="PROSITE-ProRule" id="PRU10141"/>
    </source>
</evidence>